<comment type="caution">
    <text evidence="5">The sequence shown here is derived from an EMBL/GenBank/DDBJ whole genome shotgun (WGS) entry which is preliminary data.</text>
</comment>
<dbReference type="RefSeq" id="WP_188538625.1">
    <property type="nucleotide sequence ID" value="NZ_BMFT01000001.1"/>
</dbReference>
<reference evidence="6" key="1">
    <citation type="journal article" date="2019" name="Int. J. Syst. Evol. Microbiol.">
        <title>The Global Catalogue of Microorganisms (GCM) 10K type strain sequencing project: providing services to taxonomists for standard genome sequencing and annotation.</title>
        <authorList>
            <consortium name="The Broad Institute Genomics Platform"/>
            <consortium name="The Broad Institute Genome Sequencing Center for Infectious Disease"/>
            <person name="Wu L."/>
            <person name="Ma J."/>
        </authorList>
    </citation>
    <scope>NUCLEOTIDE SEQUENCE [LARGE SCALE GENOMIC DNA]</scope>
    <source>
        <strain evidence="6">CGMCC 1.12769</strain>
    </source>
</reference>
<proteinExistence type="predicted"/>
<evidence type="ECO:0000259" key="4">
    <source>
        <dbReference type="PROSITE" id="PS50893"/>
    </source>
</evidence>
<evidence type="ECO:0000256" key="1">
    <source>
        <dbReference type="ARBA" id="ARBA00022448"/>
    </source>
</evidence>
<dbReference type="InterPro" id="IPR027417">
    <property type="entry name" value="P-loop_NTPase"/>
</dbReference>
<accession>A0ABQ1YF36</accession>
<evidence type="ECO:0000256" key="2">
    <source>
        <dbReference type="ARBA" id="ARBA00022741"/>
    </source>
</evidence>
<evidence type="ECO:0000313" key="6">
    <source>
        <dbReference type="Proteomes" id="UP000659344"/>
    </source>
</evidence>
<evidence type="ECO:0000256" key="3">
    <source>
        <dbReference type="ARBA" id="ARBA00022840"/>
    </source>
</evidence>
<dbReference type="SUPFAM" id="SSF52540">
    <property type="entry name" value="P-loop containing nucleoside triphosphate hydrolases"/>
    <property type="match status" value="1"/>
</dbReference>
<dbReference type="SMART" id="SM00382">
    <property type="entry name" value="AAA"/>
    <property type="match status" value="1"/>
</dbReference>
<dbReference type="GO" id="GO:0005524">
    <property type="term" value="F:ATP binding"/>
    <property type="evidence" value="ECO:0007669"/>
    <property type="project" value="UniProtKB-KW"/>
</dbReference>
<dbReference type="PANTHER" id="PTHR42939:SF1">
    <property type="entry name" value="ABC TRANSPORTER ATP-BINDING PROTEIN ALBC-RELATED"/>
    <property type="match status" value="1"/>
</dbReference>
<dbReference type="PROSITE" id="PS50893">
    <property type="entry name" value="ABC_TRANSPORTER_2"/>
    <property type="match status" value="1"/>
</dbReference>
<dbReference type="Proteomes" id="UP000659344">
    <property type="component" value="Unassembled WGS sequence"/>
</dbReference>
<name>A0ABQ1YF36_9BACL</name>
<keyword evidence="6" id="KW-1185">Reference proteome</keyword>
<dbReference type="EMBL" id="BMFT01000001">
    <property type="protein sequence ID" value="GGH23176.1"/>
    <property type="molecule type" value="Genomic_DNA"/>
</dbReference>
<feature type="domain" description="ABC transporter" evidence="4">
    <location>
        <begin position="2"/>
        <end position="227"/>
    </location>
</feature>
<dbReference type="InterPro" id="IPR051782">
    <property type="entry name" value="ABC_Transporter_VariousFunc"/>
</dbReference>
<dbReference type="Gene3D" id="3.40.50.300">
    <property type="entry name" value="P-loop containing nucleotide triphosphate hydrolases"/>
    <property type="match status" value="1"/>
</dbReference>
<dbReference type="InterPro" id="IPR003439">
    <property type="entry name" value="ABC_transporter-like_ATP-bd"/>
</dbReference>
<dbReference type="PROSITE" id="PS00211">
    <property type="entry name" value="ABC_TRANSPORTER_1"/>
    <property type="match status" value="1"/>
</dbReference>
<keyword evidence="1" id="KW-0813">Transport</keyword>
<sequence>MIRVNEVTYSYDKVSVLRGISFEENEPVITGLWGRNGAGKTTLMRLLAGHVRPDRGAIEINGSAPYGNSAIIQNICYMQEDHPFSMIWSVHDALRFGKYFNANWDQPTADRLVKAFKLDENKKISKLSKGMKSALQFIIGLSSHASVTILDEPTNGLDAAVRKQMYQALRESHEETPRLILISTHHIEEVQPLCDALIVMHNGKLLLHQPIEDLREQGVWLAGEKNTIMSVASGHRVLEQTTLGSKIRVMLDVPYTKQWKEQAHTLGLSIEKVDLQDYLLNITEDTEVIA</sequence>
<dbReference type="InterPro" id="IPR017871">
    <property type="entry name" value="ABC_transporter-like_CS"/>
</dbReference>
<dbReference type="Pfam" id="PF00005">
    <property type="entry name" value="ABC_tran"/>
    <property type="match status" value="1"/>
</dbReference>
<protein>
    <submittedName>
        <fullName evidence="5">ABC transporter ATP-binding protein</fullName>
    </submittedName>
</protein>
<dbReference type="CDD" id="cd03230">
    <property type="entry name" value="ABC_DR_subfamily_A"/>
    <property type="match status" value="1"/>
</dbReference>
<gene>
    <name evidence="5" type="ORF">GCM10008013_22090</name>
</gene>
<keyword evidence="2" id="KW-0547">Nucleotide-binding</keyword>
<dbReference type="PANTHER" id="PTHR42939">
    <property type="entry name" value="ABC TRANSPORTER ATP-BINDING PROTEIN ALBC-RELATED"/>
    <property type="match status" value="1"/>
</dbReference>
<dbReference type="InterPro" id="IPR003593">
    <property type="entry name" value="AAA+_ATPase"/>
</dbReference>
<keyword evidence="3 5" id="KW-0067">ATP-binding</keyword>
<organism evidence="5 6">
    <name type="scientific">Paenibacillus segetis</name>
    <dbReference type="NCBI Taxonomy" id="1325360"/>
    <lineage>
        <taxon>Bacteria</taxon>
        <taxon>Bacillati</taxon>
        <taxon>Bacillota</taxon>
        <taxon>Bacilli</taxon>
        <taxon>Bacillales</taxon>
        <taxon>Paenibacillaceae</taxon>
        <taxon>Paenibacillus</taxon>
    </lineage>
</organism>
<evidence type="ECO:0000313" key="5">
    <source>
        <dbReference type="EMBL" id="GGH23176.1"/>
    </source>
</evidence>